<gene>
    <name evidence="21" type="primary">LOC110795633</name>
</gene>
<feature type="domain" description="Replication factor A C-terminal" evidence="18">
    <location>
        <begin position="469"/>
        <end position="615"/>
    </location>
</feature>
<dbReference type="Pfam" id="PF01336">
    <property type="entry name" value="tRNA_anti-codon"/>
    <property type="match status" value="1"/>
</dbReference>
<proteinExistence type="inferred from homology"/>
<comment type="subunit">
    <text evidence="13 14">Heterotrimer of RPA1, RPA2 and RPA3 (canonical replication protein A complex).</text>
</comment>
<dbReference type="GO" id="GO:0043047">
    <property type="term" value="F:single-stranded telomeric DNA binding"/>
    <property type="evidence" value="ECO:0000318"/>
    <property type="project" value="GO_Central"/>
</dbReference>
<dbReference type="CDD" id="cd04476">
    <property type="entry name" value="RPA1_DBD_C"/>
    <property type="match status" value="1"/>
</dbReference>
<feature type="compositionally biased region" description="Basic and acidic residues" evidence="15">
    <location>
        <begin position="111"/>
        <end position="139"/>
    </location>
</feature>
<evidence type="ECO:0000259" key="16">
    <source>
        <dbReference type="Pfam" id="PF01336"/>
    </source>
</evidence>
<evidence type="ECO:0000259" key="18">
    <source>
        <dbReference type="Pfam" id="PF08646"/>
    </source>
</evidence>
<evidence type="ECO:0000256" key="10">
    <source>
        <dbReference type="ARBA" id="ARBA00023204"/>
    </source>
</evidence>
<accession>A0A9R0IVE7</accession>
<dbReference type="Pfam" id="PF08646">
    <property type="entry name" value="Rep_fac-A_C"/>
    <property type="match status" value="1"/>
</dbReference>
<organism evidence="20 21">
    <name type="scientific">Spinacia oleracea</name>
    <name type="common">Spinach</name>
    <dbReference type="NCBI Taxonomy" id="3562"/>
    <lineage>
        <taxon>Eukaryota</taxon>
        <taxon>Viridiplantae</taxon>
        <taxon>Streptophyta</taxon>
        <taxon>Embryophyta</taxon>
        <taxon>Tracheophyta</taxon>
        <taxon>Spermatophyta</taxon>
        <taxon>Magnoliopsida</taxon>
        <taxon>eudicotyledons</taxon>
        <taxon>Gunneridae</taxon>
        <taxon>Pentapetalae</taxon>
        <taxon>Caryophyllales</taxon>
        <taxon>Chenopodiaceae</taxon>
        <taxon>Chenopodioideae</taxon>
        <taxon>Anserineae</taxon>
        <taxon>Spinacia</taxon>
    </lineage>
</organism>
<keyword evidence="11 14" id="KW-0539">Nucleus</keyword>
<dbReference type="FunFam" id="2.40.50.140:FF:000090">
    <property type="entry name" value="Replication protein A subunit"/>
    <property type="match status" value="1"/>
</dbReference>
<evidence type="ECO:0000256" key="13">
    <source>
        <dbReference type="ARBA" id="ARBA00065674"/>
    </source>
</evidence>
<feature type="region of interest" description="Disordered" evidence="15">
    <location>
        <begin position="111"/>
        <end position="141"/>
    </location>
</feature>
<keyword evidence="4 14" id="KW-0479">Metal-binding</keyword>
<keyword evidence="3 14" id="KW-0235">DNA replication</keyword>
<dbReference type="InterPro" id="IPR004365">
    <property type="entry name" value="NA-bd_OB_tRNA"/>
</dbReference>
<keyword evidence="8 14" id="KW-0238">DNA-binding</keyword>
<evidence type="ECO:0000256" key="14">
    <source>
        <dbReference type="RuleBase" id="RU364130"/>
    </source>
</evidence>
<reference evidence="20" key="1">
    <citation type="journal article" date="2021" name="Nat. Commun.">
        <title>Genomic analyses provide insights into spinach domestication and the genetic basis of agronomic traits.</title>
        <authorList>
            <person name="Cai X."/>
            <person name="Sun X."/>
            <person name="Xu C."/>
            <person name="Sun H."/>
            <person name="Wang X."/>
            <person name="Ge C."/>
            <person name="Zhang Z."/>
            <person name="Wang Q."/>
            <person name="Fei Z."/>
            <person name="Jiao C."/>
            <person name="Wang Q."/>
        </authorList>
    </citation>
    <scope>NUCLEOTIDE SEQUENCE [LARGE SCALE GENOMIC DNA]</scope>
    <source>
        <strain evidence="20">cv. Varoflay</strain>
    </source>
</reference>
<keyword evidence="5" id="KW-0227">DNA damage</keyword>
<dbReference type="GO" id="GO:0006260">
    <property type="term" value="P:DNA replication"/>
    <property type="evidence" value="ECO:0000318"/>
    <property type="project" value="GO_Central"/>
</dbReference>
<dbReference type="AlphaFoldDB" id="A0A9R0IVE7"/>
<feature type="domain" description="Replication factor-A protein 1 N-terminal" evidence="17">
    <location>
        <begin position="6"/>
        <end position="103"/>
    </location>
</feature>
<reference evidence="21" key="2">
    <citation type="submission" date="2025-08" db="UniProtKB">
        <authorList>
            <consortium name="RefSeq"/>
        </authorList>
    </citation>
    <scope>IDENTIFICATION</scope>
    <source>
        <tissue evidence="21">Leaf</tissue>
    </source>
</reference>
<evidence type="ECO:0000256" key="12">
    <source>
        <dbReference type="ARBA" id="ARBA00058063"/>
    </source>
</evidence>
<keyword evidence="7 14" id="KW-0862">Zinc</keyword>
<keyword evidence="20" id="KW-1185">Reference proteome</keyword>
<dbReference type="Pfam" id="PF04057">
    <property type="entry name" value="Rep-A_N"/>
    <property type="match status" value="1"/>
</dbReference>
<keyword evidence="6 14" id="KW-0863">Zinc-finger</keyword>
<dbReference type="GO" id="GO:0000724">
    <property type="term" value="P:double-strand break repair via homologous recombination"/>
    <property type="evidence" value="ECO:0000318"/>
    <property type="project" value="GO_Central"/>
</dbReference>
<evidence type="ECO:0000256" key="4">
    <source>
        <dbReference type="ARBA" id="ARBA00022723"/>
    </source>
</evidence>
<dbReference type="NCBIfam" id="TIGR00617">
    <property type="entry name" value="rpa1"/>
    <property type="match status" value="1"/>
</dbReference>
<comment type="similarity">
    <text evidence="2 14">Belongs to the replication factor A protein 1 family.</text>
</comment>
<feature type="domain" description="Replication protein A OB" evidence="19">
    <location>
        <begin position="311"/>
        <end position="406"/>
    </location>
</feature>
<dbReference type="GO" id="GO:0005662">
    <property type="term" value="C:DNA replication factor A complex"/>
    <property type="evidence" value="ECO:0000318"/>
    <property type="project" value="GO_Central"/>
</dbReference>
<dbReference type="Pfam" id="PF16900">
    <property type="entry name" value="REPA_OB_2"/>
    <property type="match status" value="1"/>
</dbReference>
<dbReference type="GO" id="GO:0003684">
    <property type="term" value="F:damaged DNA binding"/>
    <property type="evidence" value="ECO:0000318"/>
    <property type="project" value="GO_Central"/>
</dbReference>
<dbReference type="InterPro" id="IPR012340">
    <property type="entry name" value="NA-bd_OB-fold"/>
</dbReference>
<evidence type="ECO:0000256" key="9">
    <source>
        <dbReference type="ARBA" id="ARBA00023172"/>
    </source>
</evidence>
<evidence type="ECO:0000313" key="21">
    <source>
        <dbReference type="RefSeq" id="XP_021856348.1"/>
    </source>
</evidence>
<evidence type="ECO:0000256" key="2">
    <source>
        <dbReference type="ARBA" id="ARBA00005690"/>
    </source>
</evidence>
<dbReference type="Gene3D" id="2.40.50.140">
    <property type="entry name" value="Nucleic acid-binding proteins"/>
    <property type="match status" value="4"/>
</dbReference>
<dbReference type="Proteomes" id="UP000813463">
    <property type="component" value="Chromosome 5"/>
</dbReference>
<dbReference type="RefSeq" id="XP_021856348.1">
    <property type="nucleotide sequence ID" value="XM_022000656.2"/>
</dbReference>
<dbReference type="GO" id="GO:0051321">
    <property type="term" value="P:meiotic cell cycle"/>
    <property type="evidence" value="ECO:0000318"/>
    <property type="project" value="GO_Central"/>
</dbReference>
<dbReference type="FunFam" id="2.40.50.140:FF:000064">
    <property type="entry name" value="Replication protein A subunit"/>
    <property type="match status" value="1"/>
</dbReference>
<keyword evidence="9" id="KW-0233">DNA recombination</keyword>
<evidence type="ECO:0000256" key="8">
    <source>
        <dbReference type="ARBA" id="ARBA00023125"/>
    </source>
</evidence>
<dbReference type="InterPro" id="IPR007199">
    <property type="entry name" value="Rep_factor-A_N"/>
</dbReference>
<evidence type="ECO:0000313" key="20">
    <source>
        <dbReference type="Proteomes" id="UP000813463"/>
    </source>
</evidence>
<sequence length="626" mass="69049">MEVKTVTPDAISKIIANPSPDSSDDVPDLVVQVLDLKSVGNRFMFTASDGKQKLKGILQSSFSDMVSSGAIQNLGLIRVLDYTLNDIPNKPEKYLLVTKCESVSPALEAEFKAEEKTEDGSAAKRQKLEVDGKAEDNKEGSGIMLRPKMDVVAKSAAQIMNEQRGNAAPAARMGMTRRVYPLASLNPYQGNWTIKVRVTSKGTLRTFNNARGEGNVFNVELTDEDGTQIQATMFNAIAKKFYDTFEVGKVYYISKGSLKVANKRFNTTKNDYEMTINENSVVEVAIDERVYIPEPKFNFVPIDQLGIYVDGKDLVDVIGVVQNVSPTMSIRRKANNEVIPKRDITIADESNKTVVVSLWNDHATTIGQELMDMADKSPVVAIKSVKVGDFQGVSLSAISKSIVKINPDLPESEKLRTWYDSEGKEASLASVGAGMTPSPNAGGRSMYTDRVSISHITSNQSLGEDKPVFFSLKACISLIKPDQAMWYRACKTCNKKVTEAFGSGYWCEGCQKNEEECNLRYIMVAKISDASGETWVSTFNDQAEKIIGCPADELDKLKSQGGEDNTFQTILKEASWEPQTFRVSVAQTEYNNEKRQRVTVRAIAPVDFAAETSFLLGEISKMKVSQ</sequence>
<dbReference type="CDD" id="cd04474">
    <property type="entry name" value="RPA1_DBD_A"/>
    <property type="match status" value="1"/>
</dbReference>
<comment type="function">
    <text evidence="12 14">Component of the replication protein A complex (RPA) required for DNA recombination, repair and replication. The activity of RPA is mediated by single-stranded DNA binding and protein interactions. Probably involved in repair of double-strand DNA breaks (DSBs) induced by genotoxic stresses.</text>
</comment>
<name>A0A9R0IVE7_SPIOL</name>
<evidence type="ECO:0000256" key="11">
    <source>
        <dbReference type="ARBA" id="ARBA00023242"/>
    </source>
</evidence>
<evidence type="ECO:0000256" key="15">
    <source>
        <dbReference type="SAM" id="MobiDB-lite"/>
    </source>
</evidence>
<dbReference type="InterPro" id="IPR047192">
    <property type="entry name" value="Euk_RPA1_DBD_C"/>
</dbReference>
<dbReference type="OrthoDB" id="1751331at2759"/>
<dbReference type="PANTHER" id="PTHR47165">
    <property type="entry name" value="OS03G0429900 PROTEIN"/>
    <property type="match status" value="1"/>
</dbReference>
<dbReference type="InterPro" id="IPR031657">
    <property type="entry name" value="REPA_OB_2"/>
</dbReference>
<dbReference type="GO" id="GO:0006289">
    <property type="term" value="P:nucleotide-excision repair"/>
    <property type="evidence" value="ECO:0000318"/>
    <property type="project" value="GO_Central"/>
</dbReference>
<dbReference type="FunFam" id="2.40.50.140:FF:000257">
    <property type="entry name" value="Replication protein A subunit"/>
    <property type="match status" value="1"/>
</dbReference>
<evidence type="ECO:0000259" key="19">
    <source>
        <dbReference type="Pfam" id="PF16900"/>
    </source>
</evidence>
<evidence type="ECO:0000256" key="5">
    <source>
        <dbReference type="ARBA" id="ARBA00022763"/>
    </source>
</evidence>
<evidence type="ECO:0000256" key="6">
    <source>
        <dbReference type="ARBA" id="ARBA00022771"/>
    </source>
</evidence>
<evidence type="ECO:0000256" key="7">
    <source>
        <dbReference type="ARBA" id="ARBA00022833"/>
    </source>
</evidence>
<dbReference type="KEGG" id="soe:110795633"/>
<keyword evidence="10" id="KW-0234">DNA repair</keyword>
<evidence type="ECO:0000256" key="1">
    <source>
        <dbReference type="ARBA" id="ARBA00004123"/>
    </source>
</evidence>
<dbReference type="GO" id="GO:0008270">
    <property type="term" value="F:zinc ion binding"/>
    <property type="evidence" value="ECO:0007669"/>
    <property type="project" value="UniProtKB-KW"/>
</dbReference>
<dbReference type="SUPFAM" id="SSF50249">
    <property type="entry name" value="Nucleic acid-binding proteins"/>
    <property type="match status" value="4"/>
</dbReference>
<dbReference type="InterPro" id="IPR013955">
    <property type="entry name" value="Rep_factor-A_C"/>
</dbReference>
<dbReference type="GeneID" id="110795633"/>
<evidence type="ECO:0000256" key="3">
    <source>
        <dbReference type="ARBA" id="ARBA00022705"/>
    </source>
</evidence>
<feature type="domain" description="OB" evidence="16">
    <location>
        <begin position="192"/>
        <end position="278"/>
    </location>
</feature>
<dbReference type="InterPro" id="IPR004591">
    <property type="entry name" value="Rfa1"/>
</dbReference>
<protein>
    <recommendedName>
        <fullName evidence="14">Replication protein A subunit</fullName>
    </recommendedName>
</protein>
<comment type="subcellular location">
    <subcellularLocation>
        <location evidence="1 14">Nucleus</location>
    </subcellularLocation>
</comment>
<dbReference type="GO" id="GO:0007004">
    <property type="term" value="P:telomere maintenance via telomerase"/>
    <property type="evidence" value="ECO:0000318"/>
    <property type="project" value="GO_Central"/>
</dbReference>
<dbReference type="FunFam" id="2.40.50.140:FF:000041">
    <property type="entry name" value="Replication protein A subunit"/>
    <property type="match status" value="1"/>
</dbReference>
<evidence type="ECO:0000259" key="17">
    <source>
        <dbReference type="Pfam" id="PF04057"/>
    </source>
</evidence>
<dbReference type="CDD" id="cd04475">
    <property type="entry name" value="RPA1_DBD_B"/>
    <property type="match status" value="1"/>
</dbReference>
<dbReference type="PANTHER" id="PTHR47165:SF4">
    <property type="entry name" value="OS03G0429900 PROTEIN"/>
    <property type="match status" value="1"/>
</dbReference>